<gene>
    <name evidence="2" type="ordered locus">Metfor_1338</name>
</gene>
<organism evidence="2 3">
    <name type="scientific">Methanoregula formicica (strain DSM 22288 / NBRC 105244 / SMSP)</name>
    <dbReference type="NCBI Taxonomy" id="593750"/>
    <lineage>
        <taxon>Archaea</taxon>
        <taxon>Methanobacteriati</taxon>
        <taxon>Methanobacteriota</taxon>
        <taxon>Stenosarchaea group</taxon>
        <taxon>Methanomicrobia</taxon>
        <taxon>Methanomicrobiales</taxon>
        <taxon>Methanoregulaceae</taxon>
        <taxon>Methanoregula</taxon>
    </lineage>
</organism>
<dbReference type="KEGG" id="mfo:Metfor_1338"/>
<dbReference type="InParanoid" id="L0HGD1"/>
<reference evidence="3" key="1">
    <citation type="submission" date="2011-12" db="EMBL/GenBank/DDBJ databases">
        <title>Complete sequence of Methanoregula formicicum SMSP.</title>
        <authorList>
            <person name="Lucas S."/>
            <person name="Han J."/>
            <person name="Lapidus A."/>
            <person name="Cheng J.-F."/>
            <person name="Goodwin L."/>
            <person name="Pitluck S."/>
            <person name="Peters L."/>
            <person name="Ovchinnikova G."/>
            <person name="Teshima H."/>
            <person name="Detter J.C."/>
            <person name="Han C."/>
            <person name="Tapia R."/>
            <person name="Land M."/>
            <person name="Hauser L."/>
            <person name="Kyrpides N."/>
            <person name="Ivanova N."/>
            <person name="Pagani I."/>
            <person name="Imachi H."/>
            <person name="Tamaki H."/>
            <person name="Sekiguchi Y."/>
            <person name="Kamagata Y."/>
            <person name="Cadillo-Quiroz H."/>
            <person name="Zinder S."/>
            <person name="Liu W.-T."/>
            <person name="Woyke T."/>
        </authorList>
    </citation>
    <scope>NUCLEOTIDE SEQUENCE [LARGE SCALE GENOMIC DNA]</scope>
    <source>
        <strain evidence="3">DSM 22288 / NBRC 105244 / SMSP</strain>
    </source>
</reference>
<name>L0HGD1_METFS</name>
<dbReference type="OrthoDB" id="106964at2157"/>
<dbReference type="eggNOG" id="arCOG05300">
    <property type="taxonomic scope" value="Archaea"/>
</dbReference>
<feature type="transmembrane region" description="Helical" evidence="1">
    <location>
        <begin position="12"/>
        <end position="32"/>
    </location>
</feature>
<evidence type="ECO:0008006" key="4">
    <source>
        <dbReference type="Google" id="ProtNLM"/>
    </source>
</evidence>
<evidence type="ECO:0000313" key="3">
    <source>
        <dbReference type="Proteomes" id="UP000010824"/>
    </source>
</evidence>
<keyword evidence="1" id="KW-1133">Transmembrane helix</keyword>
<keyword evidence="1" id="KW-0472">Membrane</keyword>
<sequence precursor="true">MPEREHASSAIHGCIFLIALTVILAALVLLMIPKLPAYSAEEIPVIFEIVTMKYTNTGSWKYENKLIVKNSGTIAYDNRKLSAITYRNGERLPCKIPYINFQYYIDNKPLGIQRIGGMGTDDSSWVPEATIFIDYSQGTFRPGDTIRFEVYDKETNKIISSDTYPDKEKTREEKMMEKYLSRLGA</sequence>
<dbReference type="HOGENOM" id="CLU_117035_0_0_2"/>
<protein>
    <recommendedName>
        <fullName evidence="4">Archaeal Type IV pilin N-terminal domain-containing protein</fullName>
    </recommendedName>
</protein>
<reference evidence="2 3" key="2">
    <citation type="journal article" date="2014" name="Genome Announc.">
        <title>Complete Genome Sequence of Methanoregula formicica SMSPT, a Mesophilic Hydrogenotrophic Methanogen Isolated from a Methanogenic Upflow Anaerobic Sludge Blanket Reactor.</title>
        <authorList>
            <person name="Yamamoto K."/>
            <person name="Tamaki H."/>
            <person name="Cadillo-Quiroz H."/>
            <person name="Imachi H."/>
            <person name="Kyrpides N."/>
            <person name="Woyke T."/>
            <person name="Goodwin L."/>
            <person name="Zinder S.H."/>
            <person name="Kamagata Y."/>
            <person name="Liu W.T."/>
        </authorList>
    </citation>
    <scope>NUCLEOTIDE SEQUENCE [LARGE SCALE GENOMIC DNA]</scope>
    <source>
        <strain evidence="3">DSM 22288 / NBRC 105244 / SMSP</strain>
    </source>
</reference>
<keyword evidence="3" id="KW-1185">Reference proteome</keyword>
<dbReference type="EMBL" id="CP003167">
    <property type="protein sequence ID" value="AGB02378.1"/>
    <property type="molecule type" value="Genomic_DNA"/>
</dbReference>
<dbReference type="Proteomes" id="UP000010824">
    <property type="component" value="Chromosome"/>
</dbReference>
<dbReference type="GeneID" id="14307727"/>
<dbReference type="RefSeq" id="WP_015285341.1">
    <property type="nucleotide sequence ID" value="NC_019943.1"/>
</dbReference>
<keyword evidence="1" id="KW-0812">Transmembrane</keyword>
<evidence type="ECO:0000256" key="1">
    <source>
        <dbReference type="SAM" id="Phobius"/>
    </source>
</evidence>
<dbReference type="AlphaFoldDB" id="L0HGD1"/>
<accession>L0HGD1</accession>
<evidence type="ECO:0000313" key="2">
    <source>
        <dbReference type="EMBL" id="AGB02378.1"/>
    </source>
</evidence>
<proteinExistence type="predicted"/>